<dbReference type="EMBL" id="OX596103">
    <property type="protein sequence ID" value="CAM9878880.1"/>
    <property type="molecule type" value="Genomic_DNA"/>
</dbReference>
<protein>
    <submittedName>
        <fullName evidence="1">Uncharacterized protein</fullName>
    </submittedName>
</protein>
<gene>
    <name evidence="1" type="ORF">MRATA1EN22A_LOCUS8773</name>
</gene>
<reference evidence="1" key="1">
    <citation type="submission" date="2023-05" db="EMBL/GenBank/DDBJ databases">
        <authorList>
            <consortium name="ELIXIR-Norway"/>
        </authorList>
    </citation>
    <scope>NUCLEOTIDE SEQUENCE</scope>
</reference>
<dbReference type="Proteomes" id="UP001162501">
    <property type="component" value="Chromosome 19"/>
</dbReference>
<proteinExistence type="predicted"/>
<accession>A0AC59YPE5</accession>
<name>A0AC59YPE5_RANTA</name>
<evidence type="ECO:0000313" key="2">
    <source>
        <dbReference type="Proteomes" id="UP001162501"/>
    </source>
</evidence>
<sequence length="217" mass="22819">MGLLPARHAHPALWAGGPVWLRPGQCRTGGQLGPLSRELVSGRNRARGPGFQPQSPAWVQARALPGLRDVWTRRVQRPLRSPETGWPRGQGGGVAGGPAGSVWHLGAGSQPPDHQASDQDKALAHQRRRRSPRGGVSQRGFDLLQGATPGRQIKAAARGHAASMQQLVDPESTALHSFHASALGPSGVLSALQDHSSGKCRLPGGLVLNKGPAETLL</sequence>
<organism evidence="1 2">
    <name type="scientific">Rangifer tarandus platyrhynchus</name>
    <name type="common">Svalbard reindeer</name>
    <dbReference type="NCBI Taxonomy" id="3082113"/>
    <lineage>
        <taxon>Eukaryota</taxon>
        <taxon>Metazoa</taxon>
        <taxon>Chordata</taxon>
        <taxon>Craniata</taxon>
        <taxon>Vertebrata</taxon>
        <taxon>Euteleostomi</taxon>
        <taxon>Mammalia</taxon>
        <taxon>Eutheria</taxon>
        <taxon>Laurasiatheria</taxon>
        <taxon>Artiodactyla</taxon>
        <taxon>Ruminantia</taxon>
        <taxon>Pecora</taxon>
        <taxon>Cervidae</taxon>
        <taxon>Odocoileinae</taxon>
        <taxon>Rangifer</taxon>
    </lineage>
</organism>
<evidence type="ECO:0000313" key="1">
    <source>
        <dbReference type="EMBL" id="CAM9878880.1"/>
    </source>
</evidence>
<reference evidence="1" key="2">
    <citation type="submission" date="2025-03" db="EMBL/GenBank/DDBJ databases">
        <authorList>
            <consortium name="ELIXIR-Norway"/>
            <consortium name="Elixir Norway"/>
        </authorList>
    </citation>
    <scope>NUCLEOTIDE SEQUENCE</scope>
</reference>